<evidence type="ECO:0000256" key="3">
    <source>
        <dbReference type="ARBA" id="ARBA00023157"/>
    </source>
</evidence>
<dbReference type="SMART" id="SM00041">
    <property type="entry name" value="CT"/>
    <property type="match status" value="1"/>
</dbReference>
<dbReference type="PROSITE" id="PS50184">
    <property type="entry name" value="VWFC_2"/>
    <property type="match status" value="1"/>
</dbReference>
<dbReference type="Gene3D" id="2.20.100.10">
    <property type="entry name" value="Thrombospondin type-1 (TSP1) repeat"/>
    <property type="match status" value="1"/>
</dbReference>
<evidence type="ECO:0000256" key="6">
    <source>
        <dbReference type="SAM" id="SignalP"/>
    </source>
</evidence>
<dbReference type="PROSITE" id="PS51323">
    <property type="entry name" value="IGFBP_N_2"/>
    <property type="match status" value="1"/>
</dbReference>
<dbReference type="GO" id="GO:0007155">
    <property type="term" value="P:cell adhesion"/>
    <property type="evidence" value="ECO:0007669"/>
    <property type="project" value="TreeGrafter"/>
</dbReference>
<evidence type="ECO:0000313" key="10">
    <source>
        <dbReference type="EMBL" id="CAH1272609.1"/>
    </source>
</evidence>
<dbReference type="Gene3D" id="2.10.70.10">
    <property type="entry name" value="Complement Module, domain 1"/>
    <property type="match status" value="1"/>
</dbReference>
<dbReference type="SMART" id="SM00214">
    <property type="entry name" value="VWC"/>
    <property type="match status" value="1"/>
</dbReference>
<dbReference type="PROSITE" id="PS01208">
    <property type="entry name" value="VWFC_1"/>
    <property type="match status" value="1"/>
</dbReference>
<dbReference type="PROSITE" id="PS01225">
    <property type="entry name" value="CTCK_2"/>
    <property type="match status" value="1"/>
</dbReference>
<dbReference type="GO" id="GO:0045597">
    <property type="term" value="P:positive regulation of cell differentiation"/>
    <property type="evidence" value="ECO:0007669"/>
    <property type="project" value="TreeGrafter"/>
</dbReference>
<dbReference type="SUPFAM" id="SSF57184">
    <property type="entry name" value="Growth factor receptor domain"/>
    <property type="match status" value="1"/>
</dbReference>
<feature type="region of interest" description="Disordered" evidence="5">
    <location>
        <begin position="176"/>
        <end position="199"/>
    </location>
</feature>
<dbReference type="InterPro" id="IPR000884">
    <property type="entry name" value="TSP1_rpt"/>
</dbReference>
<evidence type="ECO:0000313" key="11">
    <source>
        <dbReference type="Proteomes" id="UP000838412"/>
    </source>
</evidence>
<sequence length="363" mass="40342">MMKVIQSSVVAVAVFLTCLVHALPEGKGECDGKCACPAQPVTCLPGVRLLEDRCGCRCKVCASLLGEECSEMAPCDDTVGLYCDYSLDKPTGICKATFQAPCVFKGKVYQSGETFELSCRETCVCQNGAVGCTPLCPQEVRMPSDDCPFPRLEKVPGKCCKQWMCDAKPKELSAKGPMPMIAGKLDSKPEREQDTKQEKSPYYQMDSYLGLIPSHGAEYPEPVACLLQATSWSQCSVTCGMGVSTRVSNHNPECRMQVEKRICQMRPCDLQYLNHVKEGKKCRSTIRSMEPSKITFSWYNTRCTTVKAYKWRWCGGCTISGRCCTPYKVKTTTMDFICEDRTPIKQDVAWIHSCTCHRNCPLA</sequence>
<gene>
    <name evidence="10" type="primary">CTGF</name>
    <name evidence="10" type="ORF">BLAG_LOCUS24208</name>
</gene>
<dbReference type="EMBL" id="OV696693">
    <property type="protein sequence ID" value="CAH1272609.1"/>
    <property type="molecule type" value="Genomic_DNA"/>
</dbReference>
<feature type="chain" id="PRO_5035430731" evidence="6">
    <location>
        <begin position="23"/>
        <end position="363"/>
    </location>
</feature>
<evidence type="ECO:0000259" key="9">
    <source>
        <dbReference type="PROSITE" id="PS51323"/>
    </source>
</evidence>
<dbReference type="PANTHER" id="PTHR11348:SF17">
    <property type="entry name" value="CCN"/>
    <property type="match status" value="1"/>
</dbReference>
<dbReference type="GO" id="GO:0005615">
    <property type="term" value="C:extracellular space"/>
    <property type="evidence" value="ECO:0007669"/>
    <property type="project" value="TreeGrafter"/>
</dbReference>
<evidence type="ECO:0000256" key="1">
    <source>
        <dbReference type="ARBA" id="ARBA00008125"/>
    </source>
</evidence>
<evidence type="ECO:0000259" key="7">
    <source>
        <dbReference type="PROSITE" id="PS01225"/>
    </source>
</evidence>
<dbReference type="Pfam" id="PF00093">
    <property type="entry name" value="VWC"/>
    <property type="match status" value="1"/>
</dbReference>
<dbReference type="SMART" id="SM00209">
    <property type="entry name" value="TSP1"/>
    <property type="match status" value="1"/>
</dbReference>
<dbReference type="InterPro" id="IPR050941">
    <property type="entry name" value="CCN"/>
</dbReference>
<keyword evidence="3" id="KW-1015">Disulfide bond</keyword>
<dbReference type="FunFam" id="2.20.100.10:FF:000038">
    <property type="entry name" value="CYR61 isoform 1"/>
    <property type="match status" value="1"/>
</dbReference>
<dbReference type="Proteomes" id="UP000838412">
    <property type="component" value="Chromosome 8"/>
</dbReference>
<keyword evidence="11" id="KW-1185">Reference proteome</keyword>
<dbReference type="PANTHER" id="PTHR11348">
    <property type="entry name" value="CONNECTIVE TISSUE GROWTH FACTOR-RELATED"/>
    <property type="match status" value="1"/>
</dbReference>
<feature type="compositionally biased region" description="Basic and acidic residues" evidence="5">
    <location>
        <begin position="185"/>
        <end position="199"/>
    </location>
</feature>
<feature type="domain" description="CTCK" evidence="7">
    <location>
        <begin position="282"/>
        <end position="361"/>
    </location>
</feature>
<organism evidence="10 11">
    <name type="scientific">Branchiostoma lanceolatum</name>
    <name type="common">Common lancelet</name>
    <name type="synonym">Amphioxus lanceolatum</name>
    <dbReference type="NCBI Taxonomy" id="7740"/>
    <lineage>
        <taxon>Eukaryota</taxon>
        <taxon>Metazoa</taxon>
        <taxon>Chordata</taxon>
        <taxon>Cephalochordata</taxon>
        <taxon>Leptocardii</taxon>
        <taxon>Amphioxiformes</taxon>
        <taxon>Branchiostomatidae</taxon>
        <taxon>Branchiostoma</taxon>
    </lineage>
</organism>
<dbReference type="GO" id="GO:0005178">
    <property type="term" value="F:integrin binding"/>
    <property type="evidence" value="ECO:0007669"/>
    <property type="project" value="TreeGrafter"/>
</dbReference>
<feature type="signal peptide" evidence="6">
    <location>
        <begin position="1"/>
        <end position="22"/>
    </location>
</feature>
<dbReference type="SUPFAM" id="SSF57603">
    <property type="entry name" value="FnI-like domain"/>
    <property type="match status" value="1"/>
</dbReference>
<evidence type="ECO:0000256" key="4">
    <source>
        <dbReference type="PROSITE-ProRule" id="PRU00039"/>
    </source>
</evidence>
<reference evidence="10" key="1">
    <citation type="submission" date="2022-01" db="EMBL/GenBank/DDBJ databases">
        <authorList>
            <person name="Braso-Vives M."/>
        </authorList>
    </citation>
    <scope>NUCLEOTIDE SEQUENCE</scope>
</reference>
<feature type="domain" description="VWFC" evidence="8">
    <location>
        <begin position="100"/>
        <end position="166"/>
    </location>
</feature>
<dbReference type="GO" id="GO:0031012">
    <property type="term" value="C:extracellular matrix"/>
    <property type="evidence" value="ECO:0007669"/>
    <property type="project" value="TreeGrafter"/>
</dbReference>
<dbReference type="InterPro" id="IPR043973">
    <property type="entry name" value="TSP1_CCN"/>
</dbReference>
<feature type="domain" description="IGFBP N-terminal" evidence="9">
    <location>
        <begin position="23"/>
        <end position="97"/>
    </location>
</feature>
<comment type="caution">
    <text evidence="4">Lacks conserved residue(s) required for the propagation of feature annotation.</text>
</comment>
<dbReference type="PROSITE" id="PS50092">
    <property type="entry name" value="TSP1"/>
    <property type="match status" value="1"/>
</dbReference>
<dbReference type="AlphaFoldDB" id="A0A8K0AC36"/>
<keyword evidence="2 6" id="KW-0732">Signal</keyword>
<dbReference type="InterPro" id="IPR001007">
    <property type="entry name" value="VWF_dom"/>
</dbReference>
<dbReference type="SMART" id="SM00121">
    <property type="entry name" value="IB"/>
    <property type="match status" value="1"/>
</dbReference>
<protein>
    <submittedName>
        <fullName evidence="10">CTGF protein</fullName>
    </submittedName>
</protein>
<dbReference type="GO" id="GO:0007165">
    <property type="term" value="P:signal transduction"/>
    <property type="evidence" value="ECO:0007669"/>
    <property type="project" value="InterPro"/>
</dbReference>
<accession>A0A8K0AC36</accession>
<dbReference type="Pfam" id="PF19035">
    <property type="entry name" value="TSP1_CCN"/>
    <property type="match status" value="1"/>
</dbReference>
<name>A0A8K0AC36_BRALA</name>
<dbReference type="SUPFAM" id="SSF82895">
    <property type="entry name" value="TSP-1 type 1 repeat"/>
    <property type="match status" value="1"/>
</dbReference>
<dbReference type="InterPro" id="IPR006207">
    <property type="entry name" value="Cys_knot_C"/>
</dbReference>
<evidence type="ECO:0000256" key="5">
    <source>
        <dbReference type="SAM" id="MobiDB-lite"/>
    </source>
</evidence>
<evidence type="ECO:0000259" key="8">
    <source>
        <dbReference type="PROSITE" id="PS50184"/>
    </source>
</evidence>
<comment type="similarity">
    <text evidence="1">Belongs to the CCN family.</text>
</comment>
<proteinExistence type="inferred from homology"/>
<dbReference type="OrthoDB" id="365605at2759"/>
<dbReference type="GO" id="GO:0008201">
    <property type="term" value="F:heparin binding"/>
    <property type="evidence" value="ECO:0007669"/>
    <property type="project" value="TreeGrafter"/>
</dbReference>
<evidence type="ECO:0000256" key="2">
    <source>
        <dbReference type="ARBA" id="ARBA00022729"/>
    </source>
</evidence>
<dbReference type="InterPro" id="IPR036383">
    <property type="entry name" value="TSP1_rpt_sf"/>
</dbReference>
<dbReference type="InterPro" id="IPR009030">
    <property type="entry name" value="Growth_fac_rcpt_cys_sf"/>
</dbReference>
<dbReference type="InterPro" id="IPR000867">
    <property type="entry name" value="IGFBP-like"/>
</dbReference>
<dbReference type="Pfam" id="PF00219">
    <property type="entry name" value="IGFBP"/>
    <property type="match status" value="1"/>
</dbReference>